<keyword evidence="8 10" id="KW-0131">Cell cycle</keyword>
<comment type="catalytic activity">
    <reaction evidence="1 10">
        <text>Hydrolysis of terminal non-reducing N-acetyl-D-hexosamine residues in N-acetyl-beta-D-hexosaminides.</text>
        <dbReference type="EC" id="3.2.1.52"/>
    </reaction>
</comment>
<dbReference type="EC" id="3.2.1.52" evidence="10"/>
<dbReference type="EMBL" id="MUYT01000007">
    <property type="protein sequence ID" value="OOS20710.1"/>
    <property type="molecule type" value="Genomic_DNA"/>
</dbReference>
<reference evidence="12 13" key="1">
    <citation type="submission" date="2017-02" db="EMBL/GenBank/DDBJ databases">
        <title>Draft genome sequence of Moraxella lincolnii CCUG 9405T type strain.</title>
        <authorList>
            <person name="Salva-Serra F."/>
            <person name="Engstrom-Jakobsson H."/>
            <person name="Thorell K."/>
            <person name="Jaen-Luchoro D."/>
            <person name="Gonzales-Siles L."/>
            <person name="Karlsson R."/>
            <person name="Yazdan S."/>
            <person name="Boulund F."/>
            <person name="Johnning A."/>
            <person name="Engstrand L."/>
            <person name="Kristiansson E."/>
            <person name="Moore E."/>
        </authorList>
    </citation>
    <scope>NUCLEOTIDE SEQUENCE [LARGE SCALE GENOMIC DNA]</scope>
    <source>
        <strain evidence="12 13">CCUG 9405</strain>
    </source>
</reference>
<keyword evidence="2 10" id="KW-0963">Cytoplasm</keyword>
<dbReference type="Gene3D" id="3.20.20.300">
    <property type="entry name" value="Glycoside hydrolase, family 3, N-terminal domain"/>
    <property type="match status" value="1"/>
</dbReference>
<dbReference type="PROSITE" id="PS00775">
    <property type="entry name" value="GLYCOSYL_HYDROL_F3"/>
    <property type="match status" value="1"/>
</dbReference>
<dbReference type="Proteomes" id="UP000191094">
    <property type="component" value="Unassembled WGS sequence"/>
</dbReference>
<dbReference type="GO" id="GO:0008360">
    <property type="term" value="P:regulation of cell shape"/>
    <property type="evidence" value="ECO:0007669"/>
    <property type="project" value="UniProtKB-KW"/>
</dbReference>
<feature type="binding site" evidence="10">
    <location>
        <position position="106"/>
    </location>
    <ligand>
        <name>substrate</name>
    </ligand>
</feature>
<keyword evidence="3 10" id="KW-0132">Cell division</keyword>
<name>A0A1T0CED9_9GAMM</name>
<evidence type="ECO:0000256" key="7">
    <source>
        <dbReference type="ARBA" id="ARBA00023295"/>
    </source>
</evidence>
<comment type="function">
    <text evidence="10">Plays a role in peptidoglycan recycling by cleaving the terminal beta-1,4-linked N-acetylglucosamine (GlcNAc) from peptide-linked peptidoglycan fragments, giving rise to free GlcNAc, anhydro-N-acetylmuramic acid and anhydro-N-acetylmuramic acid-linked peptides.</text>
</comment>
<dbReference type="InterPro" id="IPR036962">
    <property type="entry name" value="Glyco_hydro_3_N_sf"/>
</dbReference>
<dbReference type="GO" id="GO:0004563">
    <property type="term" value="F:beta-N-acetylhexosaminidase activity"/>
    <property type="evidence" value="ECO:0007669"/>
    <property type="project" value="UniProtKB-UniRule"/>
</dbReference>
<evidence type="ECO:0000256" key="8">
    <source>
        <dbReference type="ARBA" id="ARBA00023306"/>
    </source>
</evidence>
<evidence type="ECO:0000256" key="2">
    <source>
        <dbReference type="ARBA" id="ARBA00022490"/>
    </source>
</evidence>
<dbReference type="GO" id="GO:0005737">
    <property type="term" value="C:cytoplasm"/>
    <property type="evidence" value="ECO:0007669"/>
    <property type="project" value="UniProtKB-SubCell"/>
</dbReference>
<keyword evidence="6 10" id="KW-0573">Peptidoglycan synthesis</keyword>
<dbReference type="GO" id="GO:0005975">
    <property type="term" value="P:carbohydrate metabolic process"/>
    <property type="evidence" value="ECO:0007669"/>
    <property type="project" value="InterPro"/>
</dbReference>
<organism evidence="12 13">
    <name type="scientific">Lwoffella lincolnii</name>
    <dbReference type="NCBI Taxonomy" id="90241"/>
    <lineage>
        <taxon>Bacteria</taxon>
        <taxon>Pseudomonadati</taxon>
        <taxon>Pseudomonadota</taxon>
        <taxon>Gammaproteobacteria</taxon>
        <taxon>Moraxellales</taxon>
        <taxon>Moraxellaceae</taxon>
        <taxon>Lwoffella</taxon>
    </lineage>
</organism>
<dbReference type="AlphaFoldDB" id="A0A1T0CED9"/>
<dbReference type="GO" id="GO:0071555">
    <property type="term" value="P:cell wall organization"/>
    <property type="evidence" value="ECO:0007669"/>
    <property type="project" value="UniProtKB-KW"/>
</dbReference>
<evidence type="ECO:0000256" key="6">
    <source>
        <dbReference type="ARBA" id="ARBA00022984"/>
    </source>
</evidence>
<comment type="subcellular location">
    <subcellularLocation>
        <location evidence="10">Cytoplasm</location>
    </subcellularLocation>
</comment>
<keyword evidence="9 10" id="KW-0961">Cell wall biogenesis/degradation</keyword>
<dbReference type="InterPro" id="IPR019800">
    <property type="entry name" value="Glyco_hydro_3_AS"/>
</dbReference>
<comment type="similarity">
    <text evidence="10">Belongs to the glycosyl hydrolase 3 family. NagZ subfamily.</text>
</comment>
<accession>A0A1T0CED9</accession>
<evidence type="ECO:0000313" key="13">
    <source>
        <dbReference type="Proteomes" id="UP000191094"/>
    </source>
</evidence>
<dbReference type="InterPro" id="IPR017853">
    <property type="entry name" value="GH"/>
</dbReference>
<evidence type="ECO:0000256" key="4">
    <source>
        <dbReference type="ARBA" id="ARBA00022801"/>
    </source>
</evidence>
<feature type="binding site" evidence="10">
    <location>
        <begin position="201"/>
        <end position="202"/>
    </location>
    <ligand>
        <name>substrate</name>
    </ligand>
</feature>
<dbReference type="HAMAP" id="MF_00364">
    <property type="entry name" value="NagZ"/>
    <property type="match status" value="1"/>
</dbReference>
<dbReference type="PANTHER" id="PTHR30480">
    <property type="entry name" value="BETA-HEXOSAMINIDASE-RELATED"/>
    <property type="match status" value="1"/>
</dbReference>
<evidence type="ECO:0000259" key="11">
    <source>
        <dbReference type="Pfam" id="PF00933"/>
    </source>
</evidence>
<dbReference type="GO" id="GO:0009252">
    <property type="term" value="P:peptidoglycan biosynthetic process"/>
    <property type="evidence" value="ECO:0007669"/>
    <property type="project" value="UniProtKB-KW"/>
</dbReference>
<feature type="binding site" evidence="10">
    <location>
        <position position="171"/>
    </location>
    <ligand>
        <name>substrate</name>
    </ligand>
</feature>
<feature type="active site" description="Nucleophile" evidence="10">
    <location>
        <position position="284"/>
    </location>
</feature>
<dbReference type="InterPro" id="IPR001764">
    <property type="entry name" value="Glyco_hydro_3_N"/>
</dbReference>
<protein>
    <recommendedName>
        <fullName evidence="10">Beta-hexosaminidase</fullName>
        <ecNumber evidence="10">3.2.1.52</ecNumber>
    </recommendedName>
    <alternativeName>
        <fullName evidence="10">Beta-N-acetylhexosaminidase</fullName>
    </alternativeName>
    <alternativeName>
        <fullName evidence="10">N-acetyl-beta-glucosaminidase</fullName>
    </alternativeName>
</protein>
<feature type="binding site" evidence="10">
    <location>
        <position position="98"/>
    </location>
    <ligand>
        <name>substrate</name>
    </ligand>
</feature>
<dbReference type="GO" id="GO:0051301">
    <property type="term" value="P:cell division"/>
    <property type="evidence" value="ECO:0007669"/>
    <property type="project" value="UniProtKB-KW"/>
</dbReference>
<evidence type="ECO:0000256" key="1">
    <source>
        <dbReference type="ARBA" id="ARBA00001231"/>
    </source>
</evidence>
<comment type="caution">
    <text evidence="12">The sequence shown here is derived from an EMBL/GenBank/DDBJ whole genome shotgun (WGS) entry which is preliminary data.</text>
</comment>
<dbReference type="UniPathway" id="UPA00544"/>
<proteinExistence type="inferred from homology"/>
<comment type="pathway">
    <text evidence="10">Cell wall biogenesis; peptidoglycan recycling.</text>
</comment>
<dbReference type="PANTHER" id="PTHR30480:SF13">
    <property type="entry name" value="BETA-HEXOSAMINIDASE"/>
    <property type="match status" value="1"/>
</dbReference>
<feature type="site" description="Important for catalytic activity" evidence="10">
    <location>
        <position position="212"/>
    </location>
</feature>
<sequence length="379" mass="40947">MIWELVVYGALMVDVAGTRLNKADIELIGQMQVGGIILFARNIQSPEQVRELCDAIHQVKRQSISQKSTHQETTNETTINETTTNETTINQQILVAVDQEGGRVARLQEGFSPLPAMGAIGQRFETDPCHALRLAYHAGYLMAAEVLAVGIDFSFAPVLDLNGISQVIGDRSFHAKPQVVTALAGEFIHGMKSAGMASTGKHFPGHGSVAPDSHVAMAVDDRCYDDIANQDLLPFMRHLPWLDALMPAHVIFSQVDDRPAGFSRIWLQQIIRQKLGFDGVLFSDDLSMKAAHVAGDVTKRVQAAISAGCDMALVCNDAQSAMQAAQFATCLPMPNQSRLANMVGNIPVWQGCLASTAAQLPLYSDAKASIADFMASLTS</sequence>
<evidence type="ECO:0000313" key="12">
    <source>
        <dbReference type="EMBL" id="OOS20710.1"/>
    </source>
</evidence>
<dbReference type="Pfam" id="PF00933">
    <property type="entry name" value="Glyco_hydro_3"/>
    <property type="match status" value="1"/>
</dbReference>
<feature type="active site" description="Proton donor/acceptor" evidence="10">
    <location>
        <position position="214"/>
    </location>
</feature>
<gene>
    <name evidence="10" type="primary">nagZ</name>
    <name evidence="12" type="ORF">B0682_06165</name>
</gene>
<keyword evidence="4 10" id="KW-0378">Hydrolase</keyword>
<feature type="domain" description="Glycoside hydrolase family 3 N-terminal" evidence="11">
    <location>
        <begin position="75"/>
        <end position="324"/>
    </location>
</feature>
<dbReference type="InterPro" id="IPR022956">
    <property type="entry name" value="Beta_hexosaminidase_bac"/>
</dbReference>
<dbReference type="GO" id="GO:0009254">
    <property type="term" value="P:peptidoglycan turnover"/>
    <property type="evidence" value="ECO:0007669"/>
    <property type="project" value="UniProtKB-UniRule"/>
</dbReference>
<evidence type="ECO:0000256" key="3">
    <source>
        <dbReference type="ARBA" id="ARBA00022618"/>
    </source>
</evidence>
<dbReference type="STRING" id="90241.B0682_06165"/>
<keyword evidence="5 10" id="KW-0133">Cell shape</keyword>
<dbReference type="NCBIfam" id="NF003740">
    <property type="entry name" value="PRK05337.1"/>
    <property type="match status" value="1"/>
</dbReference>
<dbReference type="InterPro" id="IPR050226">
    <property type="entry name" value="NagZ_Beta-hexosaminidase"/>
</dbReference>
<keyword evidence="7 10" id="KW-0326">Glycosidase</keyword>
<keyword evidence="13" id="KW-1185">Reference proteome</keyword>
<dbReference type="SUPFAM" id="SSF51445">
    <property type="entry name" value="(Trans)glycosidases"/>
    <property type="match status" value="1"/>
</dbReference>
<evidence type="ECO:0000256" key="9">
    <source>
        <dbReference type="ARBA" id="ARBA00023316"/>
    </source>
</evidence>
<evidence type="ECO:0000256" key="10">
    <source>
        <dbReference type="HAMAP-Rule" id="MF_00364"/>
    </source>
</evidence>
<evidence type="ECO:0000256" key="5">
    <source>
        <dbReference type="ARBA" id="ARBA00022960"/>
    </source>
</evidence>